<protein>
    <recommendedName>
        <fullName evidence="1">RNase H type-1 domain-containing protein</fullName>
    </recommendedName>
</protein>
<name>A0A0G2Z9E2_9BACT</name>
<organism evidence="2 3">
    <name type="scientific">Kosmotoga pacifica</name>
    <dbReference type="NCBI Taxonomy" id="1330330"/>
    <lineage>
        <taxon>Bacteria</taxon>
        <taxon>Thermotogati</taxon>
        <taxon>Thermotogota</taxon>
        <taxon>Thermotogae</taxon>
        <taxon>Kosmotogales</taxon>
        <taxon>Kosmotogaceae</taxon>
        <taxon>Kosmotoga</taxon>
    </lineage>
</organism>
<dbReference type="PATRIC" id="fig|1330330.3.peg.154"/>
<evidence type="ECO:0000259" key="1">
    <source>
        <dbReference type="PROSITE" id="PS50879"/>
    </source>
</evidence>
<dbReference type="GO" id="GO:0003676">
    <property type="term" value="F:nucleic acid binding"/>
    <property type="evidence" value="ECO:0007669"/>
    <property type="project" value="InterPro"/>
</dbReference>
<proteinExistence type="predicted"/>
<dbReference type="Proteomes" id="UP000035159">
    <property type="component" value="Chromosome"/>
</dbReference>
<gene>
    <name evidence="2" type="ORF">IX53_00805</name>
</gene>
<dbReference type="Pfam" id="PF00075">
    <property type="entry name" value="RNase_H"/>
    <property type="match status" value="1"/>
</dbReference>
<dbReference type="SUPFAM" id="SSF53098">
    <property type="entry name" value="Ribonuclease H-like"/>
    <property type="match status" value="1"/>
</dbReference>
<dbReference type="InterPro" id="IPR002156">
    <property type="entry name" value="RNaseH_domain"/>
</dbReference>
<dbReference type="Gene3D" id="3.30.420.10">
    <property type="entry name" value="Ribonuclease H-like superfamily/Ribonuclease H"/>
    <property type="match status" value="1"/>
</dbReference>
<sequence>MKLWEEFNGKDLSGCHLFVDGSYRDNRAAYGVVVVKDGWVIGEFSGCFELRGGQRNVAGEIKGVIKGLEWCITSRIDEVFVHYDYEGLEKWARGLWKAKNSLTQWYTEKIQKIERSLRITWVKEKAHSGSTYNEVADKLARGALDAH</sequence>
<dbReference type="InterPro" id="IPR012337">
    <property type="entry name" value="RNaseH-like_sf"/>
</dbReference>
<dbReference type="KEGG" id="kpf:IX53_00805"/>
<accession>A0A0G2Z9E2</accession>
<dbReference type="InterPro" id="IPR036397">
    <property type="entry name" value="RNaseH_sf"/>
</dbReference>
<dbReference type="PROSITE" id="PS50879">
    <property type="entry name" value="RNASE_H_1"/>
    <property type="match status" value="1"/>
</dbReference>
<reference evidence="2 3" key="1">
    <citation type="submission" date="2015-04" db="EMBL/GenBank/DDBJ databases">
        <title>Complete Genome Sequence of Kosmotoga pacifica SLHLJ1.</title>
        <authorList>
            <person name="Jiang L.J."/>
            <person name="Shao Z.Z."/>
            <person name="Jebbar M."/>
        </authorList>
    </citation>
    <scope>NUCLEOTIDE SEQUENCE [LARGE SCALE GENOMIC DNA]</scope>
    <source>
        <strain evidence="2 3">SLHLJ1</strain>
    </source>
</reference>
<evidence type="ECO:0000313" key="3">
    <source>
        <dbReference type="Proteomes" id="UP000035159"/>
    </source>
</evidence>
<dbReference type="EMBL" id="CP011232">
    <property type="protein sequence ID" value="AKI98177.1"/>
    <property type="molecule type" value="Genomic_DNA"/>
</dbReference>
<dbReference type="GO" id="GO:0004523">
    <property type="term" value="F:RNA-DNA hybrid ribonuclease activity"/>
    <property type="evidence" value="ECO:0007669"/>
    <property type="project" value="InterPro"/>
</dbReference>
<keyword evidence="3" id="KW-1185">Reference proteome</keyword>
<dbReference type="CDD" id="cd09277">
    <property type="entry name" value="RNase_HI_bacteria_like"/>
    <property type="match status" value="1"/>
</dbReference>
<feature type="domain" description="RNase H type-1" evidence="1">
    <location>
        <begin position="11"/>
        <end position="145"/>
    </location>
</feature>
<dbReference type="AlphaFoldDB" id="A0A0G2Z9E2"/>
<evidence type="ECO:0000313" key="2">
    <source>
        <dbReference type="EMBL" id="AKI98177.1"/>
    </source>
</evidence>